<feature type="transmembrane region" description="Helical" evidence="2">
    <location>
        <begin position="140"/>
        <end position="162"/>
    </location>
</feature>
<keyword evidence="3" id="KW-1185">Reference proteome</keyword>
<keyword evidence="2" id="KW-0812">Transmembrane</keyword>
<organism evidence="3 4">
    <name type="scientific">Aplysia californica</name>
    <name type="common">California sea hare</name>
    <dbReference type="NCBI Taxonomy" id="6500"/>
    <lineage>
        <taxon>Eukaryota</taxon>
        <taxon>Metazoa</taxon>
        <taxon>Spiralia</taxon>
        <taxon>Lophotrochozoa</taxon>
        <taxon>Mollusca</taxon>
        <taxon>Gastropoda</taxon>
        <taxon>Heterobranchia</taxon>
        <taxon>Euthyneura</taxon>
        <taxon>Tectipleura</taxon>
        <taxon>Aplysiida</taxon>
        <taxon>Aplysioidea</taxon>
        <taxon>Aplysiidae</taxon>
        <taxon>Aplysia</taxon>
    </lineage>
</organism>
<feature type="transmembrane region" description="Helical" evidence="2">
    <location>
        <begin position="69"/>
        <end position="93"/>
    </location>
</feature>
<dbReference type="RefSeq" id="XP_012943152.1">
    <property type="nucleotide sequence ID" value="XM_013087698.2"/>
</dbReference>
<dbReference type="PANTHER" id="PTHR37919">
    <property type="entry name" value="PROTEIN CBG05606"/>
    <property type="match status" value="1"/>
</dbReference>
<keyword evidence="2" id="KW-0472">Membrane</keyword>
<reference evidence="4" key="1">
    <citation type="submission" date="2025-08" db="UniProtKB">
        <authorList>
            <consortium name="RefSeq"/>
        </authorList>
    </citation>
    <scope>IDENTIFICATION</scope>
</reference>
<proteinExistence type="predicted"/>
<protein>
    <submittedName>
        <fullName evidence="4">Uncharacterized protein LOC101848843</fullName>
    </submittedName>
</protein>
<feature type="transmembrane region" description="Helical" evidence="2">
    <location>
        <begin position="40"/>
        <end position="57"/>
    </location>
</feature>
<evidence type="ECO:0000256" key="1">
    <source>
        <dbReference type="SAM" id="MobiDB-lite"/>
    </source>
</evidence>
<evidence type="ECO:0000313" key="4">
    <source>
        <dbReference type="RefSeq" id="XP_012943152.1"/>
    </source>
</evidence>
<evidence type="ECO:0000256" key="2">
    <source>
        <dbReference type="SAM" id="Phobius"/>
    </source>
</evidence>
<keyword evidence="2" id="KW-1133">Transmembrane helix</keyword>
<feature type="compositionally biased region" description="Low complexity" evidence="1">
    <location>
        <begin position="184"/>
        <end position="197"/>
    </location>
</feature>
<evidence type="ECO:0000313" key="3">
    <source>
        <dbReference type="Proteomes" id="UP000694888"/>
    </source>
</evidence>
<dbReference type="PANTHER" id="PTHR37919:SF2">
    <property type="entry name" value="EXPERA DOMAIN-CONTAINING PROTEIN"/>
    <property type="match status" value="1"/>
</dbReference>
<dbReference type="Proteomes" id="UP000694888">
    <property type="component" value="Unplaced"/>
</dbReference>
<name>A0ABM1A925_APLCA</name>
<sequence length="216" mass="24236">MAAMVPSKNLQLSSWVLVWFYVTAAVCTWDATFIMLRPYTLPGGSLAWFWYVYKYYVTVDQRYQDTKDAFVFAQSLLNYAEVVFNIITIVMHYRLSRHTTTTAFMVSVMTMWKTILYFLMFTEFCTGGVYRRGNTALQEFILVVLPNIVWVIIPLGVMAELWGCLTPQGQGQAAFKGVGVDNNSSNNSSNSSNSSNNKVNGVTSGHSYGATAKKAL</sequence>
<feature type="transmembrane region" description="Helical" evidence="2">
    <location>
        <begin position="99"/>
        <end position="119"/>
    </location>
</feature>
<accession>A0ABM1A925</accession>
<gene>
    <name evidence="4" type="primary">LOC101848843</name>
</gene>
<dbReference type="GeneID" id="101848843"/>
<feature type="region of interest" description="Disordered" evidence="1">
    <location>
        <begin position="184"/>
        <end position="216"/>
    </location>
</feature>